<dbReference type="Proteomes" id="UP001165101">
    <property type="component" value="Unassembled WGS sequence"/>
</dbReference>
<name>A0ACB5THT0_CANBO</name>
<evidence type="ECO:0000313" key="2">
    <source>
        <dbReference type="Proteomes" id="UP001165101"/>
    </source>
</evidence>
<sequence length="640" mass="74074">MIHHQKKKVLPEDQQPCTNVFCEVIDARENRDKQEVHAIPIGCEYDINDERTYKIFPLKELENIVYESETYKWIIVYVNDNRPIEHSLLKNGVIDIKLIDAPGLNLDSYHTTQVFSRQEEIDLVIFVVNAENHFTLSGREFLASAATDKNLLFIVVNKFDSIKKKDRCKQIILDQVKGLSPDTHKDANEFVHFVSSQEVLNNLPGGGDGDGPDGGDGGPDEGPGDNNDPDYDSPEFDHLEASLRRFVLEKRSMSKLYPAKNYLLKLYKDLLELCSINEKLYNNDKEKLNKELKELQPQYDSIVSQSNKINEKINKIIENTWTDVYNYSRRKINESINNIDNNNDEINSIIKFNGFSTIGSFAEDIQEFIYDRIIKSVEDSEDYSRNQTSISVDKIKSLGNEILSSNDNDNDVIKLPKTKFNSNSMYTRRKDNLQRHLNNEIDIFDFIDPNYESFCKIFNINFLPNPKILFKNFDKSTTLIQLLTTSASGLIIYSLPKLINILSNFISISNILPKFITKYVIPSGLSIGIIGIPIYYFYKDMPFAYKRNITRRIKEQIEEEDYQHNNSSRIAKECRKVLIYPSRDINNCLQNLLDNSASKRKKIIDSLKSSELSFSYYKKLREQVNNQKKLIDKLNLENID</sequence>
<protein>
    <submittedName>
        <fullName evidence="1">Unnamed protein product</fullName>
    </submittedName>
</protein>
<accession>A0ACB5THT0</accession>
<proteinExistence type="predicted"/>
<organism evidence="1 2">
    <name type="scientific">Candida boidinii</name>
    <name type="common">Yeast</name>
    <dbReference type="NCBI Taxonomy" id="5477"/>
    <lineage>
        <taxon>Eukaryota</taxon>
        <taxon>Fungi</taxon>
        <taxon>Dikarya</taxon>
        <taxon>Ascomycota</taxon>
        <taxon>Saccharomycotina</taxon>
        <taxon>Pichiomycetes</taxon>
        <taxon>Pichiales</taxon>
        <taxon>Pichiaceae</taxon>
        <taxon>Ogataea</taxon>
        <taxon>Ogataea/Candida clade</taxon>
    </lineage>
</organism>
<reference evidence="1" key="1">
    <citation type="submission" date="2023-04" db="EMBL/GenBank/DDBJ databases">
        <title>Candida boidinii NBRC 1967.</title>
        <authorList>
            <person name="Ichikawa N."/>
            <person name="Sato H."/>
            <person name="Tonouchi N."/>
        </authorList>
    </citation>
    <scope>NUCLEOTIDE SEQUENCE</scope>
    <source>
        <strain evidence="1">NBRC 1967</strain>
    </source>
</reference>
<comment type="caution">
    <text evidence="1">The sequence shown here is derived from an EMBL/GenBank/DDBJ whole genome shotgun (WGS) entry which is preliminary data.</text>
</comment>
<dbReference type="EMBL" id="BSXV01000302">
    <property type="protein sequence ID" value="GME88509.1"/>
    <property type="molecule type" value="Genomic_DNA"/>
</dbReference>
<evidence type="ECO:0000313" key="1">
    <source>
        <dbReference type="EMBL" id="GME88509.1"/>
    </source>
</evidence>
<keyword evidence="2" id="KW-1185">Reference proteome</keyword>
<gene>
    <name evidence="1" type="ORF">Cboi01_000093900</name>
</gene>